<sequence>MQSPSTGAPTADTPTTRMPRRLVVAMALASGLVVANSYYAQPLVGAVADSLDASTTQVGWVVTAGQIGYAAGLALLVPLGDMVERRRLLRRMLVLTAAGLLVMAWAPSWQILAVTAVLVSTGSVVGQILVPFAASLARDDERGRVIGNVMTGLLLGILLSRVVAGLVAEIAGWRAVFVLAAVLMLCTVLLVRTLPVLPPATTAGYRTVLASVVHLIRDEPVLRSRIAYGALTYASFGVFWTSVGFLLAGPGYGWSEARIGIFTLVGVAGALAARTAGIFADRGYARRQTGLFVAVTAVSFVFLAFGEHHVPALAVGVALLDLGIQGTHISNQSLIQPLRPDARSRLNTAYMTSYFLAGALGSALSTAAYLTGGWLAVCVLGAVFPTAGFALFAGEHLKQHRRTPAAETRGDGDPTEVRRQSGPDA</sequence>
<feature type="transmembrane region" description="Helical" evidence="6">
    <location>
        <begin position="259"/>
        <end position="277"/>
    </location>
</feature>
<feature type="transmembrane region" description="Helical" evidence="6">
    <location>
        <begin position="112"/>
        <end position="133"/>
    </location>
</feature>
<feature type="region of interest" description="Disordered" evidence="5">
    <location>
        <begin position="401"/>
        <end position="425"/>
    </location>
</feature>
<accession>A0A0M8PH66</accession>
<name>A0A0M8PH66_RHORH</name>
<feature type="transmembrane region" description="Helical" evidence="6">
    <location>
        <begin position="170"/>
        <end position="191"/>
    </location>
</feature>
<dbReference type="PANTHER" id="PTHR42910">
    <property type="entry name" value="TRANSPORTER SCO4007-RELATED"/>
    <property type="match status" value="1"/>
</dbReference>
<keyword evidence="2 6" id="KW-0812">Transmembrane</keyword>
<feature type="transmembrane region" description="Helical" evidence="6">
    <location>
        <begin position="226"/>
        <end position="247"/>
    </location>
</feature>
<evidence type="ECO:0000256" key="6">
    <source>
        <dbReference type="SAM" id="Phobius"/>
    </source>
</evidence>
<feature type="transmembrane region" description="Helical" evidence="6">
    <location>
        <begin position="374"/>
        <end position="393"/>
    </location>
</feature>
<reference evidence="9" key="2">
    <citation type="submission" date="2015-01" db="EMBL/GenBank/DDBJ databases">
        <title>Draft genome sequence of potential hydrocarbon metabolising strain of Rhodococcus rhodochrous.</title>
        <authorList>
            <person name="Aggarwal R.K."/>
            <person name="Dawar C."/>
        </authorList>
    </citation>
    <scope>NUCLEOTIDE SEQUENCE [LARGE SCALE GENOMIC DNA]</scope>
    <source>
        <strain evidence="9">KG-21</strain>
    </source>
</reference>
<evidence type="ECO:0000259" key="7">
    <source>
        <dbReference type="PROSITE" id="PS50850"/>
    </source>
</evidence>
<keyword evidence="3 6" id="KW-1133">Transmembrane helix</keyword>
<feature type="domain" description="Major facilitator superfamily (MFS) profile" evidence="7">
    <location>
        <begin position="22"/>
        <end position="398"/>
    </location>
</feature>
<evidence type="ECO:0000313" key="9">
    <source>
        <dbReference type="Proteomes" id="UP000037712"/>
    </source>
</evidence>
<dbReference type="AlphaFoldDB" id="A0A0M8PH66"/>
<dbReference type="CDD" id="cd17324">
    <property type="entry name" value="MFS_NepI_like"/>
    <property type="match status" value="1"/>
</dbReference>
<dbReference type="GO" id="GO:0022857">
    <property type="term" value="F:transmembrane transporter activity"/>
    <property type="evidence" value="ECO:0007669"/>
    <property type="project" value="InterPro"/>
</dbReference>
<feature type="transmembrane region" description="Helical" evidence="6">
    <location>
        <begin position="22"/>
        <end position="40"/>
    </location>
</feature>
<dbReference type="InterPro" id="IPR020846">
    <property type="entry name" value="MFS_dom"/>
</dbReference>
<dbReference type="InterPro" id="IPR036259">
    <property type="entry name" value="MFS_trans_sf"/>
</dbReference>
<evidence type="ECO:0000256" key="1">
    <source>
        <dbReference type="ARBA" id="ARBA00004651"/>
    </source>
</evidence>
<evidence type="ECO:0000256" key="5">
    <source>
        <dbReference type="SAM" id="MobiDB-lite"/>
    </source>
</evidence>
<dbReference type="GO" id="GO:0005886">
    <property type="term" value="C:plasma membrane"/>
    <property type="evidence" value="ECO:0007669"/>
    <property type="project" value="UniProtKB-SubCell"/>
</dbReference>
<dbReference type="PANTHER" id="PTHR42910:SF1">
    <property type="entry name" value="MAJOR FACILITATOR SUPERFAMILY (MFS) PROFILE DOMAIN-CONTAINING PROTEIN"/>
    <property type="match status" value="1"/>
</dbReference>
<feature type="transmembrane region" description="Helical" evidence="6">
    <location>
        <begin position="145"/>
        <end position="164"/>
    </location>
</feature>
<evidence type="ECO:0000256" key="4">
    <source>
        <dbReference type="ARBA" id="ARBA00023136"/>
    </source>
</evidence>
<proteinExistence type="predicted"/>
<evidence type="ECO:0000256" key="3">
    <source>
        <dbReference type="ARBA" id="ARBA00022989"/>
    </source>
</evidence>
<dbReference type="Gene3D" id="1.20.1250.20">
    <property type="entry name" value="MFS general substrate transporter like domains"/>
    <property type="match status" value="1"/>
</dbReference>
<dbReference type="EMBL" id="AZYO01000021">
    <property type="protein sequence ID" value="KOS56256.1"/>
    <property type="molecule type" value="Genomic_DNA"/>
</dbReference>
<evidence type="ECO:0000256" key="2">
    <source>
        <dbReference type="ARBA" id="ARBA00022692"/>
    </source>
</evidence>
<dbReference type="InterPro" id="IPR011701">
    <property type="entry name" value="MFS"/>
</dbReference>
<keyword evidence="4 6" id="KW-0472">Membrane</keyword>
<comment type="subcellular location">
    <subcellularLocation>
        <location evidence="1">Cell membrane</location>
        <topology evidence="1">Multi-pass membrane protein</topology>
    </subcellularLocation>
</comment>
<gene>
    <name evidence="8" type="ORF">Z051_10445</name>
</gene>
<organism evidence="8 9">
    <name type="scientific">Rhodococcus rhodochrous KG-21</name>
    <dbReference type="NCBI Taxonomy" id="1441923"/>
    <lineage>
        <taxon>Bacteria</taxon>
        <taxon>Bacillati</taxon>
        <taxon>Actinomycetota</taxon>
        <taxon>Actinomycetes</taxon>
        <taxon>Mycobacteriales</taxon>
        <taxon>Nocardiaceae</taxon>
        <taxon>Rhodococcus</taxon>
    </lineage>
</organism>
<dbReference type="Pfam" id="PF07690">
    <property type="entry name" value="MFS_1"/>
    <property type="match status" value="1"/>
</dbReference>
<reference evidence="8 9" key="1">
    <citation type="journal article" date="2015" name="Genome Announc.">
        <title>Draft Genome Sequence of Rhodococcus rhodochrous Strain KG-21, a Soil Isolate from Oil Fields of Krishna-Godavari Basin, India.</title>
        <authorList>
            <person name="Dawar C."/>
            <person name="Aggarwal R.K."/>
        </authorList>
    </citation>
    <scope>NUCLEOTIDE SEQUENCE [LARGE SCALE GENOMIC DNA]</scope>
    <source>
        <strain evidence="8 9">KG-21</strain>
    </source>
</reference>
<dbReference type="RefSeq" id="WP_054372618.1">
    <property type="nucleotide sequence ID" value="NZ_AZYO01000021.1"/>
</dbReference>
<feature type="compositionally biased region" description="Basic and acidic residues" evidence="5">
    <location>
        <begin position="408"/>
        <end position="425"/>
    </location>
</feature>
<dbReference type="SUPFAM" id="SSF103473">
    <property type="entry name" value="MFS general substrate transporter"/>
    <property type="match status" value="1"/>
</dbReference>
<feature type="transmembrane region" description="Helical" evidence="6">
    <location>
        <begin position="60"/>
        <end position="79"/>
    </location>
</feature>
<feature type="transmembrane region" description="Helical" evidence="6">
    <location>
        <begin position="88"/>
        <end position="106"/>
    </location>
</feature>
<evidence type="ECO:0000313" key="8">
    <source>
        <dbReference type="EMBL" id="KOS56256.1"/>
    </source>
</evidence>
<comment type="caution">
    <text evidence="8">The sequence shown here is derived from an EMBL/GenBank/DDBJ whole genome shotgun (WGS) entry which is preliminary data.</text>
</comment>
<feature type="transmembrane region" description="Helical" evidence="6">
    <location>
        <begin position="289"/>
        <end position="306"/>
    </location>
</feature>
<dbReference type="PATRIC" id="fig|1441923.3.peg.2309"/>
<protein>
    <submittedName>
        <fullName evidence="8">Transporter</fullName>
    </submittedName>
</protein>
<dbReference type="PROSITE" id="PS50850">
    <property type="entry name" value="MFS"/>
    <property type="match status" value="1"/>
</dbReference>
<dbReference type="Proteomes" id="UP000037712">
    <property type="component" value="Unassembled WGS sequence"/>
</dbReference>